<dbReference type="Pfam" id="PF01676">
    <property type="entry name" value="Metalloenzyme"/>
    <property type="match status" value="1"/>
</dbReference>
<feature type="domain" description="Metalloenzyme" evidence="6">
    <location>
        <begin position="4"/>
        <end position="406"/>
    </location>
</feature>
<dbReference type="AlphaFoldDB" id="A0A1G6DVR4"/>
<reference evidence="7 8" key="1">
    <citation type="submission" date="2016-10" db="EMBL/GenBank/DDBJ databases">
        <authorList>
            <person name="de Groot N.N."/>
        </authorList>
    </citation>
    <scope>NUCLEOTIDE SEQUENCE [LARGE SCALE GENOMIC DNA]</scope>
    <source>
        <strain evidence="7 8">ASO4-2</strain>
    </source>
</reference>
<dbReference type="InterPro" id="IPR017850">
    <property type="entry name" value="Alkaline_phosphatase_core_sf"/>
</dbReference>
<dbReference type="InterPro" id="IPR004456">
    <property type="entry name" value="Pglycerate_mutase_ApgM"/>
</dbReference>
<comment type="catalytic activity">
    <reaction evidence="1">
        <text>(2R)-2-phosphoglycerate = (2R)-3-phosphoglycerate</text>
        <dbReference type="Rhea" id="RHEA:15901"/>
        <dbReference type="ChEBI" id="CHEBI:58272"/>
        <dbReference type="ChEBI" id="CHEBI:58289"/>
        <dbReference type="EC" id="5.4.2.12"/>
    </reaction>
</comment>
<evidence type="ECO:0000313" key="8">
    <source>
        <dbReference type="Proteomes" id="UP000198771"/>
    </source>
</evidence>
<dbReference type="OrthoDB" id="9804453at2"/>
<dbReference type="Proteomes" id="UP000198771">
    <property type="component" value="Unassembled WGS sequence"/>
</dbReference>
<protein>
    <submittedName>
        <fullName evidence="7">Phosphoglycerate mutase</fullName>
    </submittedName>
</protein>
<evidence type="ECO:0000256" key="4">
    <source>
        <dbReference type="ARBA" id="ARBA00005524"/>
    </source>
</evidence>
<evidence type="ECO:0000256" key="3">
    <source>
        <dbReference type="ARBA" id="ARBA00004921"/>
    </source>
</evidence>
<dbReference type="PANTHER" id="PTHR31209:SF0">
    <property type="entry name" value="METALLOENZYME DOMAIN-CONTAINING PROTEIN"/>
    <property type="match status" value="1"/>
</dbReference>
<dbReference type="Gene3D" id="3.40.720.10">
    <property type="entry name" value="Alkaline Phosphatase, subunit A"/>
    <property type="match status" value="2"/>
</dbReference>
<dbReference type="SUPFAM" id="SSF53649">
    <property type="entry name" value="Alkaline phosphatase-like"/>
    <property type="match status" value="1"/>
</dbReference>
<proteinExistence type="inferred from homology"/>
<dbReference type="PANTHER" id="PTHR31209">
    <property type="entry name" value="COFACTOR-INDEPENDENT PHOSPHOGLYCERATE MUTASE"/>
    <property type="match status" value="1"/>
</dbReference>
<keyword evidence="5" id="KW-0324">Glycolysis</keyword>
<organism evidence="7 8">
    <name type="scientific">Desulfonatronum thiosulfatophilum</name>
    <dbReference type="NCBI Taxonomy" id="617002"/>
    <lineage>
        <taxon>Bacteria</taxon>
        <taxon>Pseudomonadati</taxon>
        <taxon>Thermodesulfobacteriota</taxon>
        <taxon>Desulfovibrionia</taxon>
        <taxon>Desulfovibrionales</taxon>
        <taxon>Desulfonatronaceae</taxon>
        <taxon>Desulfonatronum</taxon>
    </lineage>
</organism>
<evidence type="ECO:0000256" key="1">
    <source>
        <dbReference type="ARBA" id="ARBA00000370"/>
    </source>
</evidence>
<dbReference type="GO" id="GO:0004619">
    <property type="term" value="F:phosphoglycerate mutase activity"/>
    <property type="evidence" value="ECO:0007669"/>
    <property type="project" value="UniProtKB-EC"/>
</dbReference>
<comment type="pathway">
    <text evidence="3">Carbohydrate degradation.</text>
</comment>
<dbReference type="GO" id="GO:0006096">
    <property type="term" value="P:glycolytic process"/>
    <property type="evidence" value="ECO:0007669"/>
    <property type="project" value="UniProtKB-KW"/>
</dbReference>
<dbReference type="Pfam" id="PF10143">
    <property type="entry name" value="PhosphMutase"/>
    <property type="match status" value="1"/>
</dbReference>
<dbReference type="CDD" id="cd16011">
    <property type="entry name" value="iPGM_like"/>
    <property type="match status" value="1"/>
</dbReference>
<comment type="function">
    <text evidence="2">Catalyzes the interconversion of 2-phosphoglycerate and 3-phosphoglycerate.</text>
</comment>
<keyword evidence="8" id="KW-1185">Reference proteome</keyword>
<gene>
    <name evidence="7" type="ORF">SAMN05660653_02405</name>
</gene>
<evidence type="ECO:0000256" key="5">
    <source>
        <dbReference type="ARBA" id="ARBA00023152"/>
    </source>
</evidence>
<dbReference type="GO" id="GO:0046872">
    <property type="term" value="F:metal ion binding"/>
    <property type="evidence" value="ECO:0007669"/>
    <property type="project" value="InterPro"/>
</dbReference>
<dbReference type="PIRSF" id="PIRSF006392">
    <property type="entry name" value="IPGAM_arch"/>
    <property type="match status" value="1"/>
</dbReference>
<evidence type="ECO:0000256" key="2">
    <source>
        <dbReference type="ARBA" id="ARBA00002315"/>
    </source>
</evidence>
<evidence type="ECO:0000259" key="6">
    <source>
        <dbReference type="Pfam" id="PF01676"/>
    </source>
</evidence>
<evidence type="ECO:0000313" key="7">
    <source>
        <dbReference type="EMBL" id="SDB49287.1"/>
    </source>
</evidence>
<dbReference type="RefSeq" id="WP_092122011.1">
    <property type="nucleotide sequence ID" value="NZ_FMXO01000014.1"/>
</dbReference>
<dbReference type="EMBL" id="FMXO01000014">
    <property type="protein sequence ID" value="SDB49287.1"/>
    <property type="molecule type" value="Genomic_DNA"/>
</dbReference>
<accession>A0A1G6DVR4</accession>
<dbReference type="STRING" id="617002.SAMN05660653_02405"/>
<dbReference type="NCBIfam" id="TIGR00306">
    <property type="entry name" value="apgM"/>
    <property type="match status" value="1"/>
</dbReference>
<name>A0A1G6DVR4_9BACT</name>
<sequence>MPSKCLLIVLDGLGDRSHVCLDHRTPLQAAHVPNMDRLSASGANGLYHAGMLGECLPSETAHWAMFGYDRADFPGRGVLEALGAGVEPVKGQVAVLAHFVSLEERDGCLVLAEDVPRAEADDVRELIAAVAEWEHGGVRIRYVPVKSVFGVLIMSGNVSPKFTDTGPMRNGRFIPDVLPLAECADNLDAQITASALRSYLLHVRRVLGQHPLNVRRRERGLKPINGIVTQRAGRFRPNVAFSKRCGLRGLSIASGAVFHGLARYLGLDILPPHEGGDMESDFARDLEQAREQLERYDFIHLHTKAPDEAAHAKDPVRKMKVIEALDRALGSGLSALTDDPEVLIVLTADHSTPSSGDLIHSGEPVPLIIHGRGVRRDMVRRFDEIHTARGCLGSVRGTELMRLILNHLDKARLEGVRDTPEDRLCWPGDYQPLRF</sequence>
<dbReference type="InterPro" id="IPR006124">
    <property type="entry name" value="Metalloenzyme"/>
</dbReference>
<comment type="similarity">
    <text evidence="4">Belongs to the BPG-independent phosphoglycerate mutase family. A-PGAM subfamily.</text>
</comment>